<evidence type="ECO:0000256" key="6">
    <source>
        <dbReference type="ARBA" id="ARBA00022982"/>
    </source>
</evidence>
<evidence type="ECO:0000256" key="3">
    <source>
        <dbReference type="ARBA" id="ARBA00020378"/>
    </source>
</evidence>
<evidence type="ECO:0000256" key="5">
    <source>
        <dbReference type="ARBA" id="ARBA00022723"/>
    </source>
</evidence>
<comment type="function">
    <text evidence="1">Could be a 3Fe-4S cluster-containing protein.</text>
</comment>
<evidence type="ECO:0000259" key="10">
    <source>
        <dbReference type="Pfam" id="PF05187"/>
    </source>
</evidence>
<dbReference type="EMBL" id="CP084166">
    <property type="protein sequence ID" value="UJG40829.1"/>
    <property type="molecule type" value="Genomic_DNA"/>
</dbReference>
<evidence type="ECO:0000256" key="7">
    <source>
        <dbReference type="ARBA" id="ARBA00023004"/>
    </source>
</evidence>
<dbReference type="GO" id="GO:0005506">
    <property type="term" value="F:iron ion binding"/>
    <property type="evidence" value="ECO:0007669"/>
    <property type="project" value="InterPro"/>
</dbReference>
<organism evidence="11">
    <name type="scientific">Candidatus Heimdallarchaeum aukensis</name>
    <dbReference type="NCBI Taxonomy" id="2876573"/>
    <lineage>
        <taxon>Archaea</taxon>
        <taxon>Promethearchaeati</taxon>
        <taxon>Candidatus Heimdallarchaeota</taxon>
        <taxon>Candidatus Heimdallarchaeia (ex Rinke et al. 2021) (nom. nud.)</taxon>
        <taxon>Candidatus Heimdallarchaeales</taxon>
        <taxon>Candidatus Heimdallarchaeaceae</taxon>
        <taxon>Candidatus Heimdallarchaeum</taxon>
    </lineage>
</organism>
<reference evidence="11" key="1">
    <citation type="journal article" date="2022" name="Nat. Microbiol.">
        <title>Unique mobile elements and scalable gene flow at the prokaryote-eukaryote boundary revealed by circularized Asgard archaea genomes.</title>
        <authorList>
            <person name="Wu F."/>
            <person name="Speth D.R."/>
            <person name="Philosof A."/>
            <person name="Cremiere A."/>
            <person name="Narayanan A."/>
            <person name="Barco R.A."/>
            <person name="Connon S.A."/>
            <person name="Amend J.P."/>
            <person name="Antoshechkin I.A."/>
            <person name="Orphan V.J."/>
        </authorList>
    </citation>
    <scope>NUCLEOTIDE SEQUENCE</scope>
    <source>
        <strain evidence="11">PM71</strain>
    </source>
</reference>
<proteinExistence type="predicted"/>
<keyword evidence="8" id="KW-0411">Iron-sulfur</keyword>
<dbReference type="PANTHER" id="PTHR43082:SF3">
    <property type="entry name" value="FERREDOXIN-LIKE PROTEIN YDIT"/>
    <property type="match status" value="1"/>
</dbReference>
<keyword evidence="5" id="KW-0479">Metal-binding</keyword>
<keyword evidence="7" id="KW-0408">Iron</keyword>
<keyword evidence="6" id="KW-0249">Electron transport</keyword>
<comment type="similarity">
    <text evidence="2">To ferredoxins from P.putida and C.tartarivorum, ferredoxin I from A.vinelandii, ferredoxin II from D.desulfuricans.</text>
</comment>
<gene>
    <name evidence="11" type="ORF">K9W45_13430</name>
    <name evidence="12" type="ORF">K9W45_13455</name>
</gene>
<dbReference type="PANTHER" id="PTHR43082">
    <property type="entry name" value="FERREDOXIN-LIKE"/>
    <property type="match status" value="1"/>
</dbReference>
<dbReference type="PROSITE" id="PS00198">
    <property type="entry name" value="4FE4S_FER_1"/>
    <property type="match status" value="1"/>
</dbReference>
<feature type="domain" description="ETF-QO/FixX C-terminal" evidence="10">
    <location>
        <begin position="20"/>
        <end position="96"/>
    </location>
</feature>
<keyword evidence="4" id="KW-0813">Transport</keyword>
<dbReference type="SUPFAM" id="SSF54862">
    <property type="entry name" value="4Fe-4S ferredoxins"/>
    <property type="match status" value="1"/>
</dbReference>
<dbReference type="Gene3D" id="3.30.70.20">
    <property type="match status" value="1"/>
</dbReference>
<dbReference type="Proteomes" id="UP001201020">
    <property type="component" value="Chromosome"/>
</dbReference>
<evidence type="ECO:0000256" key="9">
    <source>
        <dbReference type="ARBA" id="ARBA00023231"/>
    </source>
</evidence>
<evidence type="ECO:0000256" key="2">
    <source>
        <dbReference type="ARBA" id="ARBA00009192"/>
    </source>
</evidence>
<dbReference type="InterPro" id="IPR017900">
    <property type="entry name" value="4Fe4S_Fe_S_CS"/>
</dbReference>
<dbReference type="Pfam" id="PF05187">
    <property type="entry name" value="Fer4_ETF_QO"/>
    <property type="match status" value="1"/>
</dbReference>
<evidence type="ECO:0000256" key="1">
    <source>
        <dbReference type="ARBA" id="ARBA00003208"/>
    </source>
</evidence>
<dbReference type="AlphaFoldDB" id="A0A9Y1BKR4"/>
<evidence type="ECO:0000256" key="8">
    <source>
        <dbReference type="ARBA" id="ARBA00023014"/>
    </source>
</evidence>
<evidence type="ECO:0000313" key="11">
    <source>
        <dbReference type="EMBL" id="UJG40824.1"/>
    </source>
</evidence>
<evidence type="ECO:0000256" key="4">
    <source>
        <dbReference type="ARBA" id="ARBA00022448"/>
    </source>
</evidence>
<dbReference type="InterPro" id="IPR007859">
    <property type="entry name" value="ETF-QO/FixX_C"/>
</dbReference>
<dbReference type="EMBL" id="CP084166">
    <property type="protein sequence ID" value="UJG40824.1"/>
    <property type="molecule type" value="Genomic_DNA"/>
</dbReference>
<evidence type="ECO:0000313" key="12">
    <source>
        <dbReference type="EMBL" id="UJG40829.1"/>
    </source>
</evidence>
<keyword evidence="9" id="KW-0535">Nitrogen fixation</keyword>
<accession>A0A9Y1BKR4</accession>
<dbReference type="GO" id="GO:0051536">
    <property type="term" value="F:iron-sulfur cluster binding"/>
    <property type="evidence" value="ECO:0007669"/>
    <property type="project" value="UniProtKB-KW"/>
</dbReference>
<dbReference type="PIRSF" id="PIRSF036548">
    <property type="entry name" value="Fdx_FixX"/>
    <property type="match status" value="1"/>
</dbReference>
<sequence length="99" mass="11174">MVENPIKIEEKLALTKYVTDKNFAHITINEEICKTKCKTYDCVYGCPAECYKLVEDGDVPVTFDYAPCVECGTCRLVCPHGSVDWHYPHGGFGVEFKMS</sequence>
<protein>
    <recommendedName>
        <fullName evidence="3">Ferredoxin-like protein</fullName>
    </recommendedName>
</protein>
<dbReference type="InterPro" id="IPR012206">
    <property type="entry name" value="Fd_FixX"/>
</dbReference>
<name>A0A9Y1BKR4_9ARCH</name>